<keyword evidence="4" id="KW-0378">Hydrolase</keyword>
<feature type="non-terminal residue" evidence="8">
    <location>
        <position position="1"/>
    </location>
</feature>
<evidence type="ECO:0000259" key="6">
    <source>
        <dbReference type="Pfam" id="PF02016"/>
    </source>
</evidence>
<keyword evidence="5" id="KW-0720">Serine protease</keyword>
<dbReference type="EMBL" id="JAFLQW010000547">
    <property type="protein sequence ID" value="MBO0351453.1"/>
    <property type="molecule type" value="Genomic_DNA"/>
</dbReference>
<evidence type="ECO:0000256" key="1">
    <source>
        <dbReference type="ARBA" id="ARBA00010233"/>
    </source>
</evidence>
<sequence length="246" mass="26958">DRAADVNAMFADRSVQALLTMRGGWGSNRILPLLNYDLIRSNPKIIMGYSDITSLLLAIYARSGIITFHGPVATSVWNPFSVNYVQRLLLDAEPVRMQNPPLTRHQTITGGKARGQLVGGNLSVLSALVGSAYLPDWENKILFVEEIGEDIYRVDRMLTQLKLAGILDKISGFIFAECTRCEAGEGDEPSLTLPQVLSDWIRPLGIPAWYGSAIGHIRDKFTVPVGVEVEIDANQGIIQLLEPAVG</sequence>
<evidence type="ECO:0000313" key="8">
    <source>
        <dbReference type="EMBL" id="MBO0351453.1"/>
    </source>
</evidence>
<organism evidence="8 9">
    <name type="scientific">Phormidium pseudopriestleyi FRX01</name>
    <dbReference type="NCBI Taxonomy" id="1759528"/>
    <lineage>
        <taxon>Bacteria</taxon>
        <taxon>Bacillati</taxon>
        <taxon>Cyanobacteriota</taxon>
        <taxon>Cyanophyceae</taxon>
        <taxon>Oscillatoriophycideae</taxon>
        <taxon>Oscillatoriales</taxon>
        <taxon>Oscillatoriaceae</taxon>
        <taxon>Phormidium</taxon>
    </lineage>
</organism>
<dbReference type="PIRSF" id="PIRSF028757">
    <property type="entry name" value="LD-carboxypeptidase"/>
    <property type="match status" value="1"/>
</dbReference>
<keyword evidence="9" id="KW-1185">Reference proteome</keyword>
<dbReference type="InterPro" id="IPR029062">
    <property type="entry name" value="Class_I_gatase-like"/>
</dbReference>
<keyword evidence="2" id="KW-0121">Carboxypeptidase</keyword>
<dbReference type="Pfam" id="PF02016">
    <property type="entry name" value="Peptidase_S66"/>
    <property type="match status" value="1"/>
</dbReference>
<dbReference type="Gene3D" id="3.40.50.10740">
    <property type="entry name" value="Class I glutamine amidotransferase-like"/>
    <property type="match status" value="1"/>
</dbReference>
<keyword evidence="3" id="KW-0645">Protease</keyword>
<dbReference type="CDD" id="cd07025">
    <property type="entry name" value="Peptidase_S66"/>
    <property type="match status" value="1"/>
</dbReference>
<feature type="domain" description="LD-carboxypeptidase N-terminal" evidence="6">
    <location>
        <begin position="1"/>
        <end position="70"/>
    </location>
</feature>
<accession>A0ABS3FWF2</accession>
<comment type="similarity">
    <text evidence="1">Belongs to the peptidase S66 family.</text>
</comment>
<reference evidence="8 9" key="1">
    <citation type="submission" date="2021-03" db="EMBL/GenBank/DDBJ databases">
        <title>Metabolic Capacity of the Antarctic Cyanobacterium Phormidium pseudopriestleyi that Sustains Oxygenic Photosynthesis in the Presence of Hydrogen Sulfide.</title>
        <authorList>
            <person name="Lumian J.E."/>
            <person name="Jungblut A.D."/>
            <person name="Dillon M.L."/>
            <person name="Hawes I."/>
            <person name="Doran P.T."/>
            <person name="Mackey T.J."/>
            <person name="Dick G.J."/>
            <person name="Grettenberger C.L."/>
            <person name="Sumner D.Y."/>
        </authorList>
    </citation>
    <scope>NUCLEOTIDE SEQUENCE [LARGE SCALE GENOMIC DNA]</scope>
    <source>
        <strain evidence="8 9">FRX01</strain>
    </source>
</reference>
<dbReference type="Proteomes" id="UP000664844">
    <property type="component" value="Unassembled WGS sequence"/>
</dbReference>
<dbReference type="SUPFAM" id="SSF141986">
    <property type="entry name" value="LD-carboxypeptidase A C-terminal domain-like"/>
    <property type="match status" value="1"/>
</dbReference>
<evidence type="ECO:0000256" key="5">
    <source>
        <dbReference type="ARBA" id="ARBA00022825"/>
    </source>
</evidence>
<dbReference type="InterPro" id="IPR027478">
    <property type="entry name" value="LdcA_N"/>
</dbReference>
<proteinExistence type="inferred from homology"/>
<dbReference type="InterPro" id="IPR003507">
    <property type="entry name" value="S66_fam"/>
</dbReference>
<dbReference type="Pfam" id="PF17676">
    <property type="entry name" value="Peptidase_S66C"/>
    <property type="match status" value="1"/>
</dbReference>
<protein>
    <submittedName>
        <fullName evidence="8">LD-carboxypeptidase</fullName>
    </submittedName>
</protein>
<dbReference type="InterPro" id="IPR040449">
    <property type="entry name" value="Peptidase_S66_N"/>
</dbReference>
<dbReference type="Gene3D" id="3.50.30.60">
    <property type="entry name" value="LD-carboxypeptidase A C-terminal domain-like"/>
    <property type="match status" value="1"/>
</dbReference>
<feature type="domain" description="LD-carboxypeptidase C-terminal" evidence="7">
    <location>
        <begin position="114"/>
        <end position="231"/>
    </location>
</feature>
<gene>
    <name evidence="8" type="ORF">J0895_20700</name>
</gene>
<dbReference type="PANTHER" id="PTHR30237:SF2">
    <property type="entry name" value="MUREIN TETRAPEPTIDE CARBOXYPEPTIDASE"/>
    <property type="match status" value="1"/>
</dbReference>
<dbReference type="RefSeq" id="WP_207089892.1">
    <property type="nucleotide sequence ID" value="NZ_JAFLQW010000547.1"/>
</dbReference>
<dbReference type="InterPro" id="IPR027461">
    <property type="entry name" value="Carboxypeptidase_A_C_sf"/>
</dbReference>
<dbReference type="PANTHER" id="PTHR30237">
    <property type="entry name" value="MURAMOYLTETRAPEPTIDE CARBOXYPEPTIDASE"/>
    <property type="match status" value="1"/>
</dbReference>
<evidence type="ECO:0000256" key="2">
    <source>
        <dbReference type="ARBA" id="ARBA00022645"/>
    </source>
</evidence>
<dbReference type="InterPro" id="IPR040921">
    <property type="entry name" value="Peptidase_S66C"/>
</dbReference>
<evidence type="ECO:0000256" key="3">
    <source>
        <dbReference type="ARBA" id="ARBA00022670"/>
    </source>
</evidence>
<dbReference type="SUPFAM" id="SSF52317">
    <property type="entry name" value="Class I glutamine amidotransferase-like"/>
    <property type="match status" value="1"/>
</dbReference>
<evidence type="ECO:0000313" key="9">
    <source>
        <dbReference type="Proteomes" id="UP000664844"/>
    </source>
</evidence>
<comment type="caution">
    <text evidence="8">The sequence shown here is derived from an EMBL/GenBank/DDBJ whole genome shotgun (WGS) entry which is preliminary data.</text>
</comment>
<evidence type="ECO:0000259" key="7">
    <source>
        <dbReference type="Pfam" id="PF17676"/>
    </source>
</evidence>
<evidence type="ECO:0000256" key="4">
    <source>
        <dbReference type="ARBA" id="ARBA00022801"/>
    </source>
</evidence>
<name>A0ABS3FWF2_9CYAN</name>